<sequence length="132" mass="13727">MARPALAGSVTGVAQVQWEDEDEEDEAGDYEEVLWSAPLPAARDSGAPVFLPASAQVRPLANEQHPAPARAQADEQYGDWPRTETSAGAAAGEAVVAADLVTAGSARRVADSLEQSVPVRLLLVTGKEGSCC</sequence>
<feature type="region of interest" description="Disordered" evidence="1">
    <location>
        <begin position="1"/>
        <end position="29"/>
    </location>
</feature>
<evidence type="ECO:0000313" key="2">
    <source>
        <dbReference type="EnsemblPlants" id="EMT00151"/>
    </source>
</evidence>
<reference evidence="2" key="1">
    <citation type="submission" date="2015-06" db="UniProtKB">
        <authorList>
            <consortium name="EnsemblPlants"/>
        </authorList>
    </citation>
    <scope>IDENTIFICATION</scope>
</reference>
<feature type="compositionally biased region" description="Acidic residues" evidence="1">
    <location>
        <begin position="18"/>
        <end position="29"/>
    </location>
</feature>
<accession>R7W298</accession>
<name>R7W298_AEGTA</name>
<proteinExistence type="predicted"/>
<evidence type="ECO:0000256" key="1">
    <source>
        <dbReference type="SAM" id="MobiDB-lite"/>
    </source>
</evidence>
<organism evidence="2">
    <name type="scientific">Aegilops tauschii</name>
    <name type="common">Tausch's goatgrass</name>
    <name type="synonym">Aegilops squarrosa</name>
    <dbReference type="NCBI Taxonomy" id="37682"/>
    <lineage>
        <taxon>Eukaryota</taxon>
        <taxon>Viridiplantae</taxon>
        <taxon>Streptophyta</taxon>
        <taxon>Embryophyta</taxon>
        <taxon>Tracheophyta</taxon>
        <taxon>Spermatophyta</taxon>
        <taxon>Magnoliopsida</taxon>
        <taxon>Liliopsida</taxon>
        <taxon>Poales</taxon>
        <taxon>Poaceae</taxon>
        <taxon>BOP clade</taxon>
        <taxon>Pooideae</taxon>
        <taxon>Triticodae</taxon>
        <taxon>Triticeae</taxon>
        <taxon>Triticinae</taxon>
        <taxon>Aegilops</taxon>
    </lineage>
</organism>
<dbReference type="AlphaFoldDB" id="R7W298"/>
<feature type="region of interest" description="Disordered" evidence="1">
    <location>
        <begin position="54"/>
        <end position="88"/>
    </location>
</feature>
<protein>
    <submittedName>
        <fullName evidence="2">Uncharacterized protein</fullName>
    </submittedName>
</protein>
<dbReference type="EnsemblPlants" id="EMT00151">
    <property type="protein sequence ID" value="EMT00151"/>
    <property type="gene ID" value="F775_23854"/>
</dbReference>